<evidence type="ECO:0000313" key="1">
    <source>
        <dbReference type="EMBL" id="MCR1821264.1"/>
    </source>
</evidence>
<protein>
    <submittedName>
        <fullName evidence="1">Uncharacterized protein</fullName>
    </submittedName>
</protein>
<proteinExistence type="predicted"/>
<reference evidence="1" key="1">
    <citation type="submission" date="2022-07" db="EMBL/GenBank/DDBJ databases">
        <title>Enhanced cultured diversity of the mouse gut microbiota enables custom-made synthetic communities.</title>
        <authorList>
            <person name="Afrizal A."/>
        </authorList>
    </citation>
    <scope>NUCLEOTIDE SEQUENCE</scope>
    <source>
        <strain evidence="1">DSM 29186</strain>
    </source>
</reference>
<comment type="caution">
    <text evidence="1">The sequence shown here is derived from an EMBL/GenBank/DDBJ whole genome shotgun (WGS) entry which is preliminary data.</text>
</comment>
<evidence type="ECO:0000313" key="2">
    <source>
        <dbReference type="Proteomes" id="UP001140817"/>
    </source>
</evidence>
<keyword evidence="2" id="KW-1185">Reference proteome</keyword>
<organism evidence="1 2">
    <name type="scientific">Terrisporobacter muris</name>
    <dbReference type="NCBI Taxonomy" id="2963284"/>
    <lineage>
        <taxon>Bacteria</taxon>
        <taxon>Bacillati</taxon>
        <taxon>Bacillota</taxon>
        <taxon>Clostridia</taxon>
        <taxon>Peptostreptococcales</taxon>
        <taxon>Peptostreptococcaceae</taxon>
        <taxon>Terrisporobacter</taxon>
    </lineage>
</organism>
<sequence length="98" mass="11633">MKERKEMIKRLKRCRDNNKEFYKRYPKLMKQLELKIKCIEQNKEYKVVSAGWIIPYVGAKMKDYQQIGINEGALCDTVGYSDYTVEDAKKVFNELIGE</sequence>
<name>A0A9X2RZX4_9FIRM</name>
<gene>
    <name evidence="1" type="ORF">NSA58_00555</name>
</gene>
<dbReference type="Proteomes" id="UP001140817">
    <property type="component" value="Unassembled WGS sequence"/>
</dbReference>
<dbReference type="EMBL" id="JANKBY010000004">
    <property type="protein sequence ID" value="MCR1821264.1"/>
    <property type="molecule type" value="Genomic_DNA"/>
</dbReference>
<dbReference type="AlphaFoldDB" id="A0A9X2RZX4"/>
<dbReference type="RefSeq" id="WP_257559918.1">
    <property type="nucleotide sequence ID" value="NZ_JANKBY010000004.1"/>
</dbReference>
<accession>A0A9X2RZX4</accession>